<organism evidence="2">
    <name type="scientific">Glycine soja</name>
    <name type="common">Wild soybean</name>
    <dbReference type="NCBI Taxonomy" id="3848"/>
    <lineage>
        <taxon>Eukaryota</taxon>
        <taxon>Viridiplantae</taxon>
        <taxon>Streptophyta</taxon>
        <taxon>Embryophyta</taxon>
        <taxon>Tracheophyta</taxon>
        <taxon>Spermatophyta</taxon>
        <taxon>Magnoliopsida</taxon>
        <taxon>eudicotyledons</taxon>
        <taxon>Gunneridae</taxon>
        <taxon>Pentapetalae</taxon>
        <taxon>rosids</taxon>
        <taxon>fabids</taxon>
        <taxon>Fabales</taxon>
        <taxon>Fabaceae</taxon>
        <taxon>Papilionoideae</taxon>
        <taxon>50 kb inversion clade</taxon>
        <taxon>NPAAA clade</taxon>
        <taxon>indigoferoid/millettioid clade</taxon>
        <taxon>Phaseoleae</taxon>
        <taxon>Glycine</taxon>
        <taxon>Glycine subgen. Soja</taxon>
    </lineage>
</organism>
<keyword evidence="1" id="KW-0472">Membrane</keyword>
<keyword evidence="1" id="KW-0812">Transmembrane</keyword>
<dbReference type="AlphaFoldDB" id="A0A0B2RDD4"/>
<feature type="transmembrane region" description="Helical" evidence="1">
    <location>
        <begin position="12"/>
        <end position="33"/>
    </location>
</feature>
<accession>A0A0B2RDD4</accession>
<dbReference type="Proteomes" id="UP000053555">
    <property type="component" value="Unassembled WGS sequence"/>
</dbReference>
<proteinExistence type="predicted"/>
<name>A0A0B2RDD4_GLYSO</name>
<dbReference type="EMBL" id="KN652056">
    <property type="protein sequence ID" value="KHN29893.1"/>
    <property type="molecule type" value="Genomic_DNA"/>
</dbReference>
<gene>
    <name evidence="2" type="ORF">glysoja_046216</name>
</gene>
<protein>
    <submittedName>
        <fullName evidence="2">ABC transporter B family member 26, chloroplastic</fullName>
    </submittedName>
</protein>
<keyword evidence="1" id="KW-1133">Transmembrane helix</keyword>
<evidence type="ECO:0000313" key="2">
    <source>
        <dbReference type="EMBL" id="KHN29893.1"/>
    </source>
</evidence>
<evidence type="ECO:0000256" key="1">
    <source>
        <dbReference type="SAM" id="Phobius"/>
    </source>
</evidence>
<sequence>MWDLVARDRWVIFDAFSALIVATVTEILIPHFLTASIFTAQSMDLVVFHRNMQLLVLLCVASGI</sequence>
<reference evidence="2" key="1">
    <citation type="submission" date="2014-07" db="EMBL/GenBank/DDBJ databases">
        <title>Identification of a novel salt tolerance gene in wild soybean by whole-genome sequencing.</title>
        <authorList>
            <person name="Lam H.-M."/>
            <person name="Qi X."/>
            <person name="Li M.-W."/>
            <person name="Liu X."/>
            <person name="Xie M."/>
            <person name="Ni M."/>
            <person name="Xu X."/>
        </authorList>
    </citation>
    <scope>NUCLEOTIDE SEQUENCE [LARGE SCALE GENOMIC DNA]</scope>
    <source>
        <tissue evidence="2">Root</tissue>
    </source>
</reference>